<dbReference type="PANTHER" id="PTHR12658:SF0">
    <property type="entry name" value="TUBULIN-SPECIFIC CHAPERONE D"/>
    <property type="match status" value="1"/>
</dbReference>
<dbReference type="InterPro" id="IPR058033">
    <property type="entry name" value="ARM_TBCD_2nd"/>
</dbReference>
<evidence type="ECO:0000259" key="4">
    <source>
        <dbReference type="Pfam" id="PF25767"/>
    </source>
</evidence>
<evidence type="ECO:0000313" key="5">
    <source>
        <dbReference type="EMBL" id="KAH8998594.1"/>
    </source>
</evidence>
<sequence>MEAEGEPRILARFEKYNEFVALQSEALSLDDRSQVSEEEARRQTRLIWNICNIFSEYQEQSYLLDPFLEELVTPVIKKFKFYAQSLADGDVSLEDIATFAPELMSAPLSRVSYLLYNYLKFRGYKTIIRFFPHEITDLAVALNFAQVLDRAQISSLWPIQYVALLWISLICMIPFDLAQFDEVGKEGQTAVAIEAVARRGLTNSGIVRESAAILLSRLYVRKDMLPRLPKILHWAKTCAGEQNDIFECLGVYQTLCEIVKNSSSDVFSQFIPELLEAARSLQPDSTLCTNASIRKIRIKLLSRAALRLLPIKPRVSLQRGRVLSAKNELEHSTGDGDDGTDVPEEIEAVLEELFQALQDRDTVVRWSAAKGVARISERLPAEFIEQVVDTVIGLFSIHSIAIASVYDMPAIAESTWHGACLSCAELLRRGLIANDRLADAITWMIKALYFDIRKGAHSIGSNVRDAATYALWSLPRAYDTTTIAPLAERLARNLVSVSTYDREISIRRAASAAFQEYVGRTGVFLHGIDVLGKIDFFAVGIRRNAFLVAAPQVADHEEYRPFLIEHLLTVTLRHWEPTMRQLGAQSLRQLCELDLSQLGPQCANRARSLLGMSDPSDVHGGLLALIQLSEAFSGSAKLEEFQQKAFSFLADVPVDMIRSPRNELVTAAACQLIANSVSHKEILLEGLSSVPHWRTVIDLGLKHRKSTVQEAAAAALAAVSKLVDCSSIVQRFIREFRSSSPTLQQSLARLLGLIDYKSHPLSLSEAIDCLVASVAPSSEMRMVDVEARRNCMLSIQIILTSLAPHPPCLLSPDQVIRMYNALILGLEDYTTDERGDIGSRVRIASIQGLASVSLALLTLVKSDTAYFEYFPADLYQEAIAGILKQGVERLDSVRQQAGECIIRLLKCPPPSVDDSSSWNFHGEQLFEELLLRDIPDDDAAGGSHGWQDSAWIFPRAMNFLEIPEYRRAVLAGLLVSIGSKTNSTQRHVCNGITTYAKQLPIENNNGGRGYSLHAFVTDLITEAKSNLSKNNKVIPVLQVFNVLLETDALERLFESKDGTDSVQALFSIASRGVPKLKNVHRIQECMKILVNLLVISQVSESCVPRLLDFLAHEYPTIRGETAKYLYLFLQSRDIGGDTDEVEELLLETEWFSNQLDIQERATTLVDMLGKVVKDGDEGQ</sequence>
<dbReference type="GO" id="GO:0000226">
    <property type="term" value="P:microtubule cytoskeleton organization"/>
    <property type="evidence" value="ECO:0007669"/>
    <property type="project" value="TreeGrafter"/>
</dbReference>
<reference evidence="5" key="1">
    <citation type="submission" date="2022-01" db="EMBL/GenBank/DDBJ databases">
        <title>Comparative genomics reveals a dynamic genome evolution in the ectomycorrhizal milk-cap (Lactarius) mushrooms.</title>
        <authorList>
            <consortium name="DOE Joint Genome Institute"/>
            <person name="Lebreton A."/>
            <person name="Tang N."/>
            <person name="Kuo A."/>
            <person name="LaButti K."/>
            <person name="Drula E."/>
            <person name="Barry K."/>
            <person name="Clum A."/>
            <person name="Lipzen A."/>
            <person name="Mousain D."/>
            <person name="Ng V."/>
            <person name="Wang R."/>
            <person name="Wang X."/>
            <person name="Dai Y."/>
            <person name="Henrissat B."/>
            <person name="Grigoriev I.V."/>
            <person name="Guerin-Laguette A."/>
            <person name="Yu F."/>
            <person name="Martin F.M."/>
        </authorList>
    </citation>
    <scope>NUCLEOTIDE SEQUENCE</scope>
    <source>
        <strain evidence="5">QP</strain>
    </source>
</reference>
<dbReference type="InterPro" id="IPR011989">
    <property type="entry name" value="ARM-like"/>
</dbReference>
<dbReference type="AlphaFoldDB" id="A0AAD4LQJ7"/>
<evidence type="ECO:0000313" key="6">
    <source>
        <dbReference type="Proteomes" id="UP001201163"/>
    </source>
</evidence>
<dbReference type="GO" id="GO:0048487">
    <property type="term" value="F:beta-tubulin binding"/>
    <property type="evidence" value="ECO:0007669"/>
    <property type="project" value="InterPro"/>
</dbReference>
<name>A0AAD4LQJ7_9AGAM</name>
<dbReference type="GO" id="GO:0007021">
    <property type="term" value="P:tubulin complex assembly"/>
    <property type="evidence" value="ECO:0007669"/>
    <property type="project" value="InterPro"/>
</dbReference>
<dbReference type="Pfam" id="PF23579">
    <property type="entry name" value="ARM_TBCD"/>
    <property type="match status" value="1"/>
</dbReference>
<dbReference type="Gene3D" id="1.25.10.10">
    <property type="entry name" value="Leucine-rich Repeat Variant"/>
    <property type="match status" value="2"/>
</dbReference>
<dbReference type="InterPro" id="IPR022577">
    <property type="entry name" value="TBCD_C"/>
</dbReference>
<dbReference type="SUPFAM" id="SSF48371">
    <property type="entry name" value="ARM repeat"/>
    <property type="match status" value="2"/>
</dbReference>
<dbReference type="InterPro" id="IPR033162">
    <property type="entry name" value="TBCD"/>
</dbReference>
<comment type="caution">
    <text evidence="5">The sequence shown here is derived from an EMBL/GenBank/DDBJ whole genome shotgun (WGS) entry which is preliminary data.</text>
</comment>
<feature type="repeat" description="HEAT" evidence="2">
    <location>
        <begin position="349"/>
        <end position="386"/>
    </location>
</feature>
<feature type="domain" description="Tubulin-folding cofactor D C-terminal" evidence="3">
    <location>
        <begin position="876"/>
        <end position="1081"/>
    </location>
</feature>
<dbReference type="Proteomes" id="UP001201163">
    <property type="component" value="Unassembled WGS sequence"/>
</dbReference>
<feature type="domain" description="Tubulin-folding cofactor D ARM repeats" evidence="4">
    <location>
        <begin position="326"/>
        <end position="528"/>
    </location>
</feature>
<dbReference type="InterPro" id="IPR021133">
    <property type="entry name" value="HEAT_type_2"/>
</dbReference>
<dbReference type="GO" id="GO:0007023">
    <property type="term" value="P:post-chaperonin tubulin folding pathway"/>
    <property type="evidence" value="ECO:0007669"/>
    <property type="project" value="InterPro"/>
</dbReference>
<dbReference type="EMBL" id="JAKELL010000005">
    <property type="protein sequence ID" value="KAH8998594.1"/>
    <property type="molecule type" value="Genomic_DNA"/>
</dbReference>
<keyword evidence="1" id="KW-0143">Chaperone</keyword>
<protein>
    <submittedName>
        <fullName evidence="5">TBCD protein</fullName>
    </submittedName>
</protein>
<dbReference type="PANTHER" id="PTHR12658">
    <property type="entry name" value="BETA-TUBULIN COFACTOR D"/>
    <property type="match status" value="1"/>
</dbReference>
<evidence type="ECO:0000256" key="1">
    <source>
        <dbReference type="ARBA" id="ARBA00023186"/>
    </source>
</evidence>
<dbReference type="Pfam" id="PF12612">
    <property type="entry name" value="TFCD_C"/>
    <property type="match status" value="1"/>
</dbReference>
<accession>A0AAD4LQJ7</accession>
<keyword evidence="6" id="KW-1185">Reference proteome</keyword>
<dbReference type="InterPro" id="IPR016024">
    <property type="entry name" value="ARM-type_fold"/>
</dbReference>
<dbReference type="Pfam" id="PF25767">
    <property type="entry name" value="ARM_TBCD_2nd"/>
    <property type="match status" value="1"/>
</dbReference>
<dbReference type="GO" id="GO:0005096">
    <property type="term" value="F:GTPase activator activity"/>
    <property type="evidence" value="ECO:0007669"/>
    <property type="project" value="InterPro"/>
</dbReference>
<evidence type="ECO:0000259" key="3">
    <source>
        <dbReference type="Pfam" id="PF12612"/>
    </source>
</evidence>
<gene>
    <name evidence="5" type="ORF">EDB92DRAFT_1836063</name>
</gene>
<dbReference type="PROSITE" id="PS50077">
    <property type="entry name" value="HEAT_REPEAT"/>
    <property type="match status" value="1"/>
</dbReference>
<evidence type="ECO:0000256" key="2">
    <source>
        <dbReference type="PROSITE-ProRule" id="PRU00103"/>
    </source>
</evidence>
<proteinExistence type="predicted"/>
<organism evidence="5 6">
    <name type="scientific">Lactarius akahatsu</name>
    <dbReference type="NCBI Taxonomy" id="416441"/>
    <lineage>
        <taxon>Eukaryota</taxon>
        <taxon>Fungi</taxon>
        <taxon>Dikarya</taxon>
        <taxon>Basidiomycota</taxon>
        <taxon>Agaricomycotina</taxon>
        <taxon>Agaricomycetes</taxon>
        <taxon>Russulales</taxon>
        <taxon>Russulaceae</taxon>
        <taxon>Lactarius</taxon>
    </lineage>
</organism>